<dbReference type="InterPro" id="IPR019861">
    <property type="entry name" value="PorP/SprF_Bacteroidetes"/>
</dbReference>
<dbReference type="AlphaFoldDB" id="A0A4Q1D8P2"/>
<protein>
    <submittedName>
        <fullName evidence="2">Type IX secretion system membrane protein PorP/SprF</fullName>
    </submittedName>
</protein>
<dbReference type="Pfam" id="PF11751">
    <property type="entry name" value="PorP_SprF"/>
    <property type="match status" value="1"/>
</dbReference>
<dbReference type="OrthoDB" id="1186563at2"/>
<gene>
    <name evidence="2" type="ORF">ESB13_02275</name>
</gene>
<feature type="chain" id="PRO_5020961505" evidence="1">
    <location>
        <begin position="24"/>
        <end position="338"/>
    </location>
</feature>
<dbReference type="RefSeq" id="WP_129001414.1">
    <property type="nucleotide sequence ID" value="NZ_SDHZ01000001.1"/>
</dbReference>
<reference evidence="2 3" key="1">
    <citation type="submission" date="2019-01" db="EMBL/GenBank/DDBJ databases">
        <title>Filimonas sp. strain TTM-71.</title>
        <authorList>
            <person name="Chen W.-M."/>
        </authorList>
    </citation>
    <scope>NUCLEOTIDE SEQUENCE [LARGE SCALE GENOMIC DNA]</scope>
    <source>
        <strain evidence="2 3">TTM-71</strain>
    </source>
</reference>
<name>A0A4Q1D8P2_9BACT</name>
<keyword evidence="3" id="KW-1185">Reference proteome</keyword>
<comment type="caution">
    <text evidence="2">The sequence shown here is derived from an EMBL/GenBank/DDBJ whole genome shotgun (WGS) entry which is preliminary data.</text>
</comment>
<accession>A0A4Q1D8P2</accession>
<proteinExistence type="predicted"/>
<dbReference type="Proteomes" id="UP000290545">
    <property type="component" value="Unassembled WGS sequence"/>
</dbReference>
<organism evidence="2 3">
    <name type="scientific">Filimonas effusa</name>
    <dbReference type="NCBI Taxonomy" id="2508721"/>
    <lineage>
        <taxon>Bacteria</taxon>
        <taxon>Pseudomonadati</taxon>
        <taxon>Bacteroidota</taxon>
        <taxon>Chitinophagia</taxon>
        <taxon>Chitinophagales</taxon>
        <taxon>Chitinophagaceae</taxon>
        <taxon>Filimonas</taxon>
    </lineage>
</organism>
<evidence type="ECO:0000313" key="2">
    <source>
        <dbReference type="EMBL" id="RXK85661.1"/>
    </source>
</evidence>
<dbReference type="NCBIfam" id="TIGR03519">
    <property type="entry name" value="T9SS_PorP_fam"/>
    <property type="match status" value="1"/>
</dbReference>
<sequence>MRNYLNRILLVLGMAMGMGAVKAQDPNFSQYFSSPLTINPANTGFFYGNQRIVANYRRQWWGAGDPFTTATVSFDMKGDGFTGNEFDTWGLGVSALTDKSAAGMLVSNYAGLSFAYHKALDENGYSSLGLGFQASYVTRKVDLTHISFNSQFTSGGFDLNLPTGESYLAGTANHMDVSTGLLYKYDDETTAYYLGAGYMHVTQPKESILNSPDTKVPARLTLAGGVSLSVGYDSKLFLSGLYQNQANASTYAAGGAFQFGLPVQTADVCLYLGGWYSNASISPYLGMQYNTFQLGVTYDVVTSAIKTANPKNGSFELSLVYTFFQKDANEGKKIVPQF</sequence>
<evidence type="ECO:0000256" key="1">
    <source>
        <dbReference type="SAM" id="SignalP"/>
    </source>
</evidence>
<evidence type="ECO:0000313" key="3">
    <source>
        <dbReference type="Proteomes" id="UP000290545"/>
    </source>
</evidence>
<keyword evidence="1" id="KW-0732">Signal</keyword>
<dbReference type="EMBL" id="SDHZ01000001">
    <property type="protein sequence ID" value="RXK85661.1"/>
    <property type="molecule type" value="Genomic_DNA"/>
</dbReference>
<feature type="signal peptide" evidence="1">
    <location>
        <begin position="1"/>
        <end position="23"/>
    </location>
</feature>